<gene>
    <name evidence="1" type="ORF">AB406_0003</name>
</gene>
<dbReference type="EMBL" id="CP011859">
    <property type="protein sequence ID" value="AQY20970.1"/>
    <property type="molecule type" value="Genomic_DNA"/>
</dbReference>
<proteinExistence type="predicted"/>
<evidence type="ECO:0000313" key="2">
    <source>
        <dbReference type="Proteomes" id="UP000189883"/>
    </source>
</evidence>
<dbReference type="AlphaFoldDB" id="A0A1S7DPB8"/>
<reference evidence="1 2" key="1">
    <citation type="submission" date="2015-06" db="EMBL/GenBank/DDBJ databases">
        <title>R. anatipestifer strain HXb2 is the most virulent strain so far, and the genome sequence would help us uncover the pathogenesis.</title>
        <authorList>
            <person name="Hu Q."/>
            <person name="Qi J."/>
            <person name="Bo H."/>
            <person name="Liu G."/>
            <person name="Tao M."/>
            <person name="Ding Y."/>
            <person name="Xue Y."/>
        </authorList>
    </citation>
    <scope>NUCLEOTIDE SEQUENCE [LARGE SCALE GENOMIC DNA]</scope>
    <source>
        <strain evidence="1 2">HXb2</strain>
    </source>
</reference>
<evidence type="ECO:0000313" key="1">
    <source>
        <dbReference type="EMBL" id="AQY20970.1"/>
    </source>
</evidence>
<organism evidence="1 2">
    <name type="scientific">Riemerella anatipestifer</name>
    <name type="common">Moraxella anatipestifer</name>
    <dbReference type="NCBI Taxonomy" id="34085"/>
    <lineage>
        <taxon>Bacteria</taxon>
        <taxon>Pseudomonadati</taxon>
        <taxon>Bacteroidota</taxon>
        <taxon>Flavobacteriia</taxon>
        <taxon>Flavobacteriales</taxon>
        <taxon>Weeksellaceae</taxon>
        <taxon>Riemerella</taxon>
    </lineage>
</organism>
<accession>A0A1S7DPB8</accession>
<dbReference type="Proteomes" id="UP000189883">
    <property type="component" value="Chromosome"/>
</dbReference>
<sequence>MAEQITAKITNDTISYNLNIKREPNCRTEIGLCGNAVDFVINTK</sequence>
<protein>
    <submittedName>
        <fullName evidence="1">Uncharacterized protein</fullName>
    </submittedName>
</protein>
<name>A0A1S7DPB8_RIEAN</name>